<dbReference type="InterPro" id="IPR000014">
    <property type="entry name" value="PAS"/>
</dbReference>
<keyword evidence="1" id="KW-0812">Transmembrane</keyword>
<dbReference type="InterPro" id="IPR035965">
    <property type="entry name" value="PAS-like_dom_sf"/>
</dbReference>
<dbReference type="Pfam" id="PF12860">
    <property type="entry name" value="PAS_7"/>
    <property type="match status" value="1"/>
</dbReference>
<dbReference type="Pfam" id="PF13188">
    <property type="entry name" value="PAS_8"/>
    <property type="match status" value="1"/>
</dbReference>
<feature type="domain" description="PAS" evidence="2">
    <location>
        <begin position="269"/>
        <end position="336"/>
    </location>
</feature>
<dbReference type="Gene3D" id="3.30.450.20">
    <property type="entry name" value="PAS domain"/>
    <property type="match status" value="1"/>
</dbReference>
<evidence type="ECO:0000313" key="4">
    <source>
        <dbReference type="Proteomes" id="UP001596056"/>
    </source>
</evidence>
<dbReference type="SMART" id="SM00091">
    <property type="entry name" value="PAS"/>
    <property type="match status" value="3"/>
</dbReference>
<keyword evidence="1" id="KW-1133">Transmembrane helix</keyword>
<reference evidence="4" key="1">
    <citation type="journal article" date="2019" name="Int. J. Syst. Evol. Microbiol.">
        <title>The Global Catalogue of Microorganisms (GCM) 10K type strain sequencing project: providing services to taxonomists for standard genome sequencing and annotation.</title>
        <authorList>
            <consortium name="The Broad Institute Genomics Platform"/>
            <consortium name="The Broad Institute Genome Sequencing Center for Infectious Disease"/>
            <person name="Wu L."/>
            <person name="Ma J."/>
        </authorList>
    </citation>
    <scope>NUCLEOTIDE SEQUENCE [LARGE SCALE GENOMIC DNA]</scope>
    <source>
        <strain evidence="4">KACC 11588</strain>
    </source>
</reference>
<dbReference type="SUPFAM" id="SSF55785">
    <property type="entry name" value="PYP-like sensor domain (PAS domain)"/>
    <property type="match status" value="2"/>
</dbReference>
<name>A0ABW0SA12_9RHOB</name>
<dbReference type="EMBL" id="JBHSNA010000003">
    <property type="protein sequence ID" value="MFC5565741.1"/>
    <property type="molecule type" value="Genomic_DNA"/>
</dbReference>
<keyword evidence="1" id="KW-0472">Membrane</keyword>
<comment type="caution">
    <text evidence="3">The sequence shown here is derived from an EMBL/GenBank/DDBJ whole genome shotgun (WGS) entry which is preliminary data.</text>
</comment>
<dbReference type="RefSeq" id="WP_209838452.1">
    <property type="nucleotide sequence ID" value="NZ_JAGGJP010000003.1"/>
</dbReference>
<keyword evidence="4" id="KW-1185">Reference proteome</keyword>
<evidence type="ECO:0000256" key="1">
    <source>
        <dbReference type="SAM" id="Phobius"/>
    </source>
</evidence>
<feature type="domain" description="PAS" evidence="2">
    <location>
        <begin position="148"/>
        <end position="221"/>
    </location>
</feature>
<organism evidence="3 4">
    <name type="scientific">Rubellimicrobium aerolatum</name>
    <dbReference type="NCBI Taxonomy" id="490979"/>
    <lineage>
        <taxon>Bacteria</taxon>
        <taxon>Pseudomonadati</taxon>
        <taxon>Pseudomonadota</taxon>
        <taxon>Alphaproteobacteria</taxon>
        <taxon>Rhodobacterales</taxon>
        <taxon>Roseobacteraceae</taxon>
        <taxon>Rubellimicrobium</taxon>
    </lineage>
</organism>
<accession>A0ABW0SA12</accession>
<evidence type="ECO:0000259" key="2">
    <source>
        <dbReference type="SMART" id="SM00091"/>
    </source>
</evidence>
<feature type="domain" description="PAS" evidence="2">
    <location>
        <begin position="399"/>
        <end position="467"/>
    </location>
</feature>
<proteinExistence type="predicted"/>
<evidence type="ECO:0000313" key="3">
    <source>
        <dbReference type="EMBL" id="MFC5565741.1"/>
    </source>
</evidence>
<protein>
    <submittedName>
        <fullName evidence="3">PAS-domain containing protein</fullName>
    </submittedName>
</protein>
<gene>
    <name evidence="3" type="ORF">ACFPOC_04825</name>
</gene>
<dbReference type="Proteomes" id="UP001596056">
    <property type="component" value="Unassembled WGS sequence"/>
</dbReference>
<sequence>MLETLDIVRSGVFAFAAASAIVLTLEGWNRVAARRGARPAGRAVFLFEGGELVDASPAGRRLLHGTRRAESDLGRLLSILSRGFGTDLGQRLDALSSAGRLLLVSQVGAGTLEAVVAAGRLRLTLTPAAEGASAVDRLSLEAAEAELALLRGLAESAPQPIWVVDGSGRLSWANASYLALADKVRSPADDPEKAAMVRALWPLIPLFEVPQDLWDGRCRQARMSLAPVSGTEELWYDVTSIRRGEGSLHLASDVGGLVMADSAREHVVQTLSRTFAHLRTGLAIFDRDRRLVLFNPALVELTGLPVGFLSSQPLVQAVLDRLRDARILPEPRDGATWHDAVAAIEDAATEGQLSETWTLPGGQTYRVTGRPHPDDALAFLFEDISDEAGLTRRQRDEIDLGHAVLDAMDEGIAVFAPSGALSWTNAAYDRLWGGAGDAGRDLPGEVGRWERGCRPSAAWAGLRRRERPHGVQDASIVHADGRGLALRIVALPRGGTMARFLRLDTDEPALAGGVGTLVPTATAREAAPIGA</sequence>
<feature type="transmembrane region" description="Helical" evidence="1">
    <location>
        <begin position="12"/>
        <end position="28"/>
    </location>
</feature>